<dbReference type="CDD" id="cd00609">
    <property type="entry name" value="AAT_like"/>
    <property type="match status" value="1"/>
</dbReference>
<dbReference type="Gene3D" id="3.40.640.10">
    <property type="entry name" value="Type I PLP-dependent aspartate aminotransferase-like (Major domain)"/>
    <property type="match status" value="1"/>
</dbReference>
<dbReference type="Proteomes" id="UP000240739">
    <property type="component" value="Unassembled WGS sequence"/>
</dbReference>
<dbReference type="UniPathway" id="UPA00148">
    <property type="reaction ID" value="UER00236"/>
</dbReference>
<evidence type="ECO:0000256" key="2">
    <source>
        <dbReference type="ARBA" id="ARBA00022898"/>
    </source>
</evidence>
<evidence type="ECO:0000259" key="4">
    <source>
        <dbReference type="Pfam" id="PF00155"/>
    </source>
</evidence>
<dbReference type="PANTHER" id="PTHR42885">
    <property type="entry name" value="HISTIDINOL-PHOSPHATE AMINOTRANSFERASE-RELATED"/>
    <property type="match status" value="1"/>
</dbReference>
<dbReference type="InterPro" id="IPR004839">
    <property type="entry name" value="Aminotransferase_I/II_large"/>
</dbReference>
<feature type="region of interest" description="Disordered" evidence="3">
    <location>
        <begin position="1"/>
        <end position="29"/>
    </location>
</feature>
<dbReference type="GO" id="GO:0030170">
    <property type="term" value="F:pyridoxal phosphate binding"/>
    <property type="evidence" value="ECO:0007669"/>
    <property type="project" value="InterPro"/>
</dbReference>
<feature type="region of interest" description="Disordered" evidence="3">
    <location>
        <begin position="252"/>
        <end position="284"/>
    </location>
</feature>
<dbReference type="InterPro" id="IPR027417">
    <property type="entry name" value="P-loop_NTPase"/>
</dbReference>
<dbReference type="Pfam" id="PF02283">
    <property type="entry name" value="CobU"/>
    <property type="match status" value="1"/>
</dbReference>
<dbReference type="GO" id="GO:0009236">
    <property type="term" value="P:cobalamin biosynthetic process"/>
    <property type="evidence" value="ECO:0007669"/>
    <property type="project" value="UniProtKB-UniPathway"/>
</dbReference>
<dbReference type="PANTHER" id="PTHR42885:SF1">
    <property type="entry name" value="THREONINE-PHOSPHATE DECARBOXYLASE"/>
    <property type="match status" value="1"/>
</dbReference>
<dbReference type="SUPFAM" id="SSF52540">
    <property type="entry name" value="P-loop containing nucleoside triphosphate hydrolases"/>
    <property type="match status" value="1"/>
</dbReference>
<dbReference type="InterPro" id="IPR015424">
    <property type="entry name" value="PyrdxlP-dep_Trfase"/>
</dbReference>
<evidence type="ECO:0000313" key="5">
    <source>
        <dbReference type="EMBL" id="PTL59413.1"/>
    </source>
</evidence>
<dbReference type="InterPro" id="IPR015422">
    <property type="entry name" value="PyrdxlP-dep_Trfase_small"/>
</dbReference>
<evidence type="ECO:0000313" key="6">
    <source>
        <dbReference type="Proteomes" id="UP000240739"/>
    </source>
</evidence>
<dbReference type="Gene3D" id="3.40.50.300">
    <property type="entry name" value="P-loop containing nucleotide triphosphate hydrolases"/>
    <property type="match status" value="1"/>
</dbReference>
<dbReference type="GO" id="GO:0000166">
    <property type="term" value="F:nucleotide binding"/>
    <property type="evidence" value="ECO:0007669"/>
    <property type="project" value="InterPro"/>
</dbReference>
<name>A0A2T4UJJ4_9ACTN</name>
<feature type="compositionally biased region" description="Basic residues" evidence="3">
    <location>
        <begin position="1"/>
        <end position="10"/>
    </location>
</feature>
<dbReference type="InterPro" id="IPR003203">
    <property type="entry name" value="CobU/CobP"/>
</dbReference>
<comment type="caution">
    <text evidence="5">The sequence shown here is derived from an EMBL/GenBank/DDBJ whole genome shotgun (WGS) entry which is preliminary data.</text>
</comment>
<sequence>MVGGGHRPRARVPLLHGRAGGGDRRRLDAHRSRAFPARGLRHRGRARQLPAHALGGDPGGGDAVRRRCRPPSRVPGGRARVSLVVVIGGTRSGKSARAEALAAASGLSVTYVATGAVIDGEMRERVARHRARRPARWATVEPDADPLAVAATIARDGGCALVDGIGGWLATAQHHGTDLAACVAAARELSTRGGRVIVVAEHAGAGVTPMDALTRAWVDAVGEVTQALVARAEVAELVVAGRVVPLAAGAPAGGDRPLVGTSEGDEVRPVAPTSGAGGGPPDDALADLRVHGDAALAPGLADHAVNVLDGGPPGWLRAALRTALETAVDRYPDERDACAALAARHGRTPGEVVPTNGAAEALWLLGPALAPRHAAVVHPAFTETEAGLRAHGIPVTRVLRDPDAGFALHPSAVPADADLVVVGNPASPSGTLDPAAALLALRAPGRTVVVDEAFLDLVPGEPGSLAAEPLPDVIVVRSLTKSLALAGVRAGYALAAPALAQRLRDVRPPWSVNALALAALRAAAERPDALADAARRAEAEREDLVARLADAVPGLRTWPSVTNFVLVEMPDGPGAVARLRADGIAVRHAASFPGLHAGHVRLTARDPQANARLVAALAAAVPAGVR</sequence>
<comment type="cofactor">
    <cofactor evidence="1">
        <name>pyridoxal 5'-phosphate</name>
        <dbReference type="ChEBI" id="CHEBI:597326"/>
    </cofactor>
</comment>
<dbReference type="Gene3D" id="3.90.1150.10">
    <property type="entry name" value="Aspartate Aminotransferase, domain 1"/>
    <property type="match status" value="1"/>
</dbReference>
<evidence type="ECO:0000256" key="3">
    <source>
        <dbReference type="SAM" id="MobiDB-lite"/>
    </source>
</evidence>
<keyword evidence="2" id="KW-0663">Pyridoxal phosphate</keyword>
<reference evidence="5 6" key="1">
    <citation type="submission" date="2018-03" db="EMBL/GenBank/DDBJ databases">
        <title>Aquarubrobacter algicola gen. nov., sp. nov., a novel actinobacterium isolated from shallow eutrophic lake during the end of cyanobacterial harmful algal blooms.</title>
        <authorList>
            <person name="Chun S.J."/>
        </authorList>
    </citation>
    <scope>NUCLEOTIDE SEQUENCE [LARGE SCALE GENOMIC DNA]</scope>
    <source>
        <strain evidence="5 6">Seoho-28</strain>
    </source>
</reference>
<dbReference type="InterPro" id="IPR015421">
    <property type="entry name" value="PyrdxlP-dep_Trfase_major"/>
</dbReference>
<organism evidence="5 6">
    <name type="scientific">Paraconexibacter algicola</name>
    <dbReference type="NCBI Taxonomy" id="2133960"/>
    <lineage>
        <taxon>Bacteria</taxon>
        <taxon>Bacillati</taxon>
        <taxon>Actinomycetota</taxon>
        <taxon>Thermoleophilia</taxon>
        <taxon>Solirubrobacterales</taxon>
        <taxon>Paraconexibacteraceae</taxon>
        <taxon>Paraconexibacter</taxon>
    </lineage>
</organism>
<dbReference type="SUPFAM" id="SSF53383">
    <property type="entry name" value="PLP-dependent transferases"/>
    <property type="match status" value="1"/>
</dbReference>
<gene>
    <name evidence="5" type="ORF">C7Y72_06985</name>
</gene>
<dbReference type="GO" id="GO:0043752">
    <property type="term" value="F:adenosylcobinamide kinase activity"/>
    <property type="evidence" value="ECO:0007669"/>
    <property type="project" value="InterPro"/>
</dbReference>
<evidence type="ECO:0000256" key="1">
    <source>
        <dbReference type="ARBA" id="ARBA00001933"/>
    </source>
</evidence>
<accession>A0A2T4UJJ4</accession>
<dbReference type="EMBL" id="PYYB01000001">
    <property type="protein sequence ID" value="PTL59413.1"/>
    <property type="molecule type" value="Genomic_DNA"/>
</dbReference>
<dbReference type="AlphaFoldDB" id="A0A2T4UJJ4"/>
<dbReference type="Pfam" id="PF00155">
    <property type="entry name" value="Aminotran_1_2"/>
    <property type="match status" value="1"/>
</dbReference>
<keyword evidence="6" id="KW-1185">Reference proteome</keyword>
<protein>
    <recommendedName>
        <fullName evidence="4">Aminotransferase class I/classII large domain-containing protein</fullName>
    </recommendedName>
</protein>
<proteinExistence type="predicted"/>
<feature type="domain" description="Aminotransferase class I/classII large" evidence="4">
    <location>
        <begin position="306"/>
        <end position="617"/>
    </location>
</feature>